<evidence type="ECO:0000256" key="4">
    <source>
        <dbReference type="ARBA" id="ARBA00022857"/>
    </source>
</evidence>
<dbReference type="GO" id="GO:0016491">
    <property type="term" value="F:oxidoreductase activity"/>
    <property type="evidence" value="ECO:0007669"/>
    <property type="project" value="UniProtKB-KW"/>
</dbReference>
<accession>A0A4R2KYT7</accession>
<evidence type="ECO:0000256" key="3">
    <source>
        <dbReference type="ARBA" id="ARBA00022643"/>
    </source>
</evidence>
<dbReference type="InterPro" id="IPR026021">
    <property type="entry name" value="YdjA-like"/>
</dbReference>
<dbReference type="AlphaFoldDB" id="A0A4R2KYT7"/>
<comment type="similarity">
    <text evidence="1">Belongs to the nitroreductase family.</text>
</comment>
<evidence type="ECO:0000256" key="2">
    <source>
        <dbReference type="ARBA" id="ARBA00022630"/>
    </source>
</evidence>
<dbReference type="InterPro" id="IPR000415">
    <property type="entry name" value="Nitroreductase-like"/>
</dbReference>
<keyword evidence="2" id="KW-0285">Flavoprotein</keyword>
<dbReference type="PIRSF" id="PIRSF000232">
    <property type="entry name" value="YdjA"/>
    <property type="match status" value="1"/>
</dbReference>
<dbReference type="SUPFAM" id="SSF55469">
    <property type="entry name" value="FMN-dependent nitroreductase-like"/>
    <property type="match status" value="1"/>
</dbReference>
<dbReference type="Pfam" id="PF00881">
    <property type="entry name" value="Nitroreductase"/>
    <property type="match status" value="1"/>
</dbReference>
<evidence type="ECO:0000313" key="9">
    <source>
        <dbReference type="EMBL" id="TCO78322.1"/>
    </source>
</evidence>
<dbReference type="Proteomes" id="UP000294980">
    <property type="component" value="Unassembled WGS sequence"/>
</dbReference>
<feature type="binding site" evidence="7">
    <location>
        <position position="7"/>
    </location>
    <ligand>
        <name>FMN</name>
        <dbReference type="ChEBI" id="CHEBI:58210"/>
        <note>ligand shared between dimeric partners</note>
    </ligand>
</feature>
<evidence type="ECO:0000313" key="10">
    <source>
        <dbReference type="Proteomes" id="UP000294980"/>
    </source>
</evidence>
<dbReference type="InterPro" id="IPR029479">
    <property type="entry name" value="Nitroreductase"/>
</dbReference>
<dbReference type="Gene3D" id="3.40.109.10">
    <property type="entry name" value="NADH Oxidase"/>
    <property type="match status" value="1"/>
</dbReference>
<keyword evidence="6" id="KW-0520">NAD</keyword>
<evidence type="ECO:0000256" key="7">
    <source>
        <dbReference type="PIRSR" id="PIRSR000232-1"/>
    </source>
</evidence>
<organism evidence="9 10">
    <name type="scientific">Chromatocurvus halotolerans</name>
    <dbReference type="NCBI Taxonomy" id="1132028"/>
    <lineage>
        <taxon>Bacteria</taxon>
        <taxon>Pseudomonadati</taxon>
        <taxon>Pseudomonadota</taxon>
        <taxon>Gammaproteobacteria</taxon>
        <taxon>Cellvibrionales</taxon>
        <taxon>Halieaceae</taxon>
        <taxon>Chromatocurvus</taxon>
    </lineage>
</organism>
<dbReference type="PANTHER" id="PTHR43821:SF1">
    <property type="entry name" value="NAD(P)H NITROREDUCTASE YDJA-RELATED"/>
    <property type="match status" value="1"/>
</dbReference>
<reference evidence="9 10" key="1">
    <citation type="submission" date="2019-03" db="EMBL/GenBank/DDBJ databases">
        <title>Genomic Encyclopedia of Type Strains, Phase IV (KMG-IV): sequencing the most valuable type-strain genomes for metagenomic binning, comparative biology and taxonomic classification.</title>
        <authorList>
            <person name="Goeker M."/>
        </authorList>
    </citation>
    <scope>NUCLEOTIDE SEQUENCE [LARGE SCALE GENOMIC DNA]</scope>
    <source>
        <strain evidence="9 10">DSM 23344</strain>
    </source>
</reference>
<comment type="cofactor">
    <cofactor evidence="7">
        <name>FMN</name>
        <dbReference type="ChEBI" id="CHEBI:58210"/>
    </cofactor>
    <text evidence="7">Binds 1 FMN per subunit.</text>
</comment>
<dbReference type="PANTHER" id="PTHR43821">
    <property type="entry name" value="NAD(P)H NITROREDUCTASE YDJA-RELATED"/>
    <property type="match status" value="1"/>
</dbReference>
<keyword evidence="3 7" id="KW-0288">FMN</keyword>
<dbReference type="InterPro" id="IPR052530">
    <property type="entry name" value="NAD(P)H_nitroreductase"/>
</dbReference>
<evidence type="ECO:0000259" key="8">
    <source>
        <dbReference type="Pfam" id="PF00881"/>
    </source>
</evidence>
<evidence type="ECO:0000256" key="1">
    <source>
        <dbReference type="ARBA" id="ARBA00007118"/>
    </source>
</evidence>
<keyword evidence="4" id="KW-0521">NADP</keyword>
<feature type="binding site" description="in other chain" evidence="7">
    <location>
        <begin position="105"/>
        <end position="107"/>
    </location>
    <ligand>
        <name>FMN</name>
        <dbReference type="ChEBI" id="CHEBI:58210"/>
        <note>ligand shared between dimeric partners</note>
    </ligand>
</feature>
<proteinExistence type="inferred from homology"/>
<feature type="domain" description="Nitroreductase" evidence="8">
    <location>
        <begin position="2"/>
        <end position="135"/>
    </location>
</feature>
<keyword evidence="5" id="KW-0560">Oxidoreductase</keyword>
<gene>
    <name evidence="9" type="ORF">EV688_101137</name>
</gene>
<feature type="binding site" evidence="7">
    <location>
        <position position="11"/>
    </location>
    <ligand>
        <name>FMN</name>
        <dbReference type="ChEBI" id="CHEBI:58210"/>
        <note>ligand shared between dimeric partners</note>
    </ligand>
</feature>
<evidence type="ECO:0000256" key="5">
    <source>
        <dbReference type="ARBA" id="ARBA00023002"/>
    </source>
</evidence>
<name>A0A4R2KYT7_9GAMM</name>
<evidence type="ECO:0000256" key="6">
    <source>
        <dbReference type="ARBA" id="ARBA00023027"/>
    </source>
</evidence>
<protein>
    <submittedName>
        <fullName evidence="9">Nitroreductase</fullName>
    </submittedName>
</protein>
<sequence>MFQAALRAPDHLWLRPWRFLVVEGERREALGRVMLDCLLRRDPEADETVRAKALNAPLRAPLLIVVLADITEHPKVPAVEQRLSAGCAAHAILLAAEALGYSGVWRTGNPAYDPEVVAALGGSRDEEITAFLYIGTREGTAKTLPAMSTDDFVARW</sequence>
<keyword evidence="10" id="KW-1185">Reference proteome</keyword>
<comment type="caution">
    <text evidence="9">The sequence shown here is derived from an EMBL/GenBank/DDBJ whole genome shotgun (WGS) entry which is preliminary data.</text>
</comment>
<dbReference type="CDD" id="cd02135">
    <property type="entry name" value="YdjA-like"/>
    <property type="match status" value="1"/>
</dbReference>
<dbReference type="EMBL" id="SLWX01000001">
    <property type="protein sequence ID" value="TCO78322.1"/>
    <property type="molecule type" value="Genomic_DNA"/>
</dbReference>